<dbReference type="RefSeq" id="WP_020373108.1">
    <property type="nucleotide sequence ID" value="NZ_FWWY01000001.1"/>
</dbReference>
<name>A0A1W1WJS8_SULTA</name>
<proteinExistence type="inferred from homology"/>
<dbReference type="CDD" id="cd00610">
    <property type="entry name" value="OAT_like"/>
    <property type="match status" value="1"/>
</dbReference>
<evidence type="ECO:0000256" key="2">
    <source>
        <dbReference type="ARBA" id="ARBA00022576"/>
    </source>
</evidence>
<comment type="similarity">
    <text evidence="5">Belongs to the class-III pyridoxal-phosphate-dependent aminotransferase family.</text>
</comment>
<dbReference type="SUPFAM" id="SSF53383">
    <property type="entry name" value="PLP-dependent transferases"/>
    <property type="match status" value="1"/>
</dbReference>
<dbReference type="InterPro" id="IPR015424">
    <property type="entry name" value="PyrdxlP-dep_Trfase"/>
</dbReference>
<dbReference type="STRING" id="28034.BFX07_13345"/>
<gene>
    <name evidence="6" type="ORF">SAMN00768000_2858</name>
</gene>
<evidence type="ECO:0000256" key="5">
    <source>
        <dbReference type="RuleBase" id="RU003560"/>
    </source>
</evidence>
<evidence type="ECO:0000313" key="6">
    <source>
        <dbReference type="EMBL" id="SMC06506.1"/>
    </source>
</evidence>
<sequence length="416" mass="44977">MDAEELIARYERYVNPGLARALRFMGLNAIEKTGHGAVVVTEDGEEYLDCAGGYGVFVQGYQNPQIVAKAHAQLDELAMSSRILLNRPMVDLAEELARITPGDLQYSFFCNSGTEAVEAALKFARIQTGRTRIIATYGAFHGKTMGSLSASGRDTYRIPFEPLVPDIIHVPYGDAEAIAGIIDNNTAAVIVEPIQGEGGVIVPPDDYLPRIREMCDQTGALLIADEVQTGIGRTGRMFAVEHAGIVPDYLCLAKALGGGIIPIGAVVGRPSAWTFFDSSPLIHTSTFGGNPLACAIAKEALRVTIEEELPQRAATLGSHFLSQLQGLQKRYPQVITDVRGRGLMIGIEVPNAGVGGALISELFQRHILAVYTLNNEKVIRMIPPLVITRQQLDQVIEALGESLDTVQNILEDLLED</sequence>
<organism evidence="6 7">
    <name type="scientific">Sulfobacillus thermosulfidooxidans (strain DSM 9293 / VKM B-1269 / AT-1)</name>
    <dbReference type="NCBI Taxonomy" id="929705"/>
    <lineage>
        <taxon>Bacteria</taxon>
        <taxon>Bacillati</taxon>
        <taxon>Bacillota</taxon>
        <taxon>Clostridia</taxon>
        <taxon>Eubacteriales</taxon>
        <taxon>Clostridiales Family XVII. Incertae Sedis</taxon>
        <taxon>Sulfobacillus</taxon>
    </lineage>
</organism>
<dbReference type="EMBL" id="FWWY01000001">
    <property type="protein sequence ID" value="SMC06506.1"/>
    <property type="molecule type" value="Genomic_DNA"/>
</dbReference>
<dbReference type="InterPro" id="IPR015421">
    <property type="entry name" value="PyrdxlP-dep_Trfase_major"/>
</dbReference>
<protein>
    <submittedName>
        <fullName evidence="6">Putrescine aminotransferase</fullName>
    </submittedName>
</protein>
<dbReference type="GO" id="GO:0042802">
    <property type="term" value="F:identical protein binding"/>
    <property type="evidence" value="ECO:0007669"/>
    <property type="project" value="TreeGrafter"/>
</dbReference>
<dbReference type="Proteomes" id="UP000192660">
    <property type="component" value="Unassembled WGS sequence"/>
</dbReference>
<evidence type="ECO:0000256" key="4">
    <source>
        <dbReference type="ARBA" id="ARBA00022898"/>
    </source>
</evidence>
<dbReference type="Gene3D" id="3.40.640.10">
    <property type="entry name" value="Type I PLP-dependent aspartate aminotransferase-like (Major domain)"/>
    <property type="match status" value="1"/>
</dbReference>
<evidence type="ECO:0000313" key="7">
    <source>
        <dbReference type="Proteomes" id="UP000192660"/>
    </source>
</evidence>
<reference evidence="7" key="1">
    <citation type="submission" date="2017-04" db="EMBL/GenBank/DDBJ databases">
        <authorList>
            <person name="Varghese N."/>
            <person name="Submissions S."/>
        </authorList>
    </citation>
    <scope>NUCLEOTIDE SEQUENCE [LARGE SCALE GENOMIC DNA]</scope>
    <source>
        <strain evidence="7">DSM 9293</strain>
    </source>
</reference>
<dbReference type="OrthoDB" id="9801052at2"/>
<evidence type="ECO:0000256" key="1">
    <source>
        <dbReference type="ARBA" id="ARBA00001933"/>
    </source>
</evidence>
<comment type="cofactor">
    <cofactor evidence="1">
        <name>pyridoxal 5'-phosphate</name>
        <dbReference type="ChEBI" id="CHEBI:597326"/>
    </cofactor>
</comment>
<dbReference type="Pfam" id="PF00202">
    <property type="entry name" value="Aminotran_3"/>
    <property type="match status" value="1"/>
</dbReference>
<keyword evidence="3 6" id="KW-0808">Transferase</keyword>
<dbReference type="PIRSF" id="PIRSF000521">
    <property type="entry name" value="Transaminase_4ab_Lys_Orn"/>
    <property type="match status" value="1"/>
</dbReference>
<dbReference type="GO" id="GO:0030170">
    <property type="term" value="F:pyridoxal phosphate binding"/>
    <property type="evidence" value="ECO:0007669"/>
    <property type="project" value="InterPro"/>
</dbReference>
<dbReference type="GO" id="GO:0008483">
    <property type="term" value="F:transaminase activity"/>
    <property type="evidence" value="ECO:0007669"/>
    <property type="project" value="UniProtKB-KW"/>
</dbReference>
<evidence type="ECO:0000256" key="3">
    <source>
        <dbReference type="ARBA" id="ARBA00022679"/>
    </source>
</evidence>
<keyword evidence="7" id="KW-1185">Reference proteome</keyword>
<dbReference type="PANTHER" id="PTHR11986">
    <property type="entry name" value="AMINOTRANSFERASE CLASS III"/>
    <property type="match status" value="1"/>
</dbReference>
<dbReference type="AlphaFoldDB" id="A0A1W1WJS8"/>
<dbReference type="PANTHER" id="PTHR11986:SF79">
    <property type="entry name" value="ACETYLORNITHINE AMINOTRANSFERASE, MITOCHONDRIAL"/>
    <property type="match status" value="1"/>
</dbReference>
<dbReference type="FunFam" id="3.40.640.10:FF:000004">
    <property type="entry name" value="Acetylornithine aminotransferase"/>
    <property type="match status" value="1"/>
</dbReference>
<accession>A0A1W1WJS8</accession>
<dbReference type="InterPro" id="IPR015422">
    <property type="entry name" value="PyrdxlP-dep_Trfase_small"/>
</dbReference>
<keyword evidence="2 6" id="KW-0032">Aminotransferase</keyword>
<dbReference type="InterPro" id="IPR050103">
    <property type="entry name" value="Class-III_PLP-dep_AT"/>
</dbReference>
<dbReference type="Gene3D" id="3.90.1150.10">
    <property type="entry name" value="Aspartate Aminotransferase, domain 1"/>
    <property type="match status" value="1"/>
</dbReference>
<dbReference type="InterPro" id="IPR005814">
    <property type="entry name" value="Aminotrans_3"/>
</dbReference>
<keyword evidence="4 5" id="KW-0663">Pyridoxal phosphate</keyword>